<dbReference type="SUPFAM" id="SSF57535">
    <property type="entry name" value="Complement control module/SCR domain"/>
    <property type="match status" value="1"/>
</dbReference>
<dbReference type="InterPro" id="IPR042372">
    <property type="entry name" value="IL15RA"/>
</dbReference>
<feature type="signal peptide" evidence="3">
    <location>
        <begin position="1"/>
        <end position="22"/>
    </location>
</feature>
<reference evidence="5" key="2">
    <citation type="submission" date="2025-09" db="UniProtKB">
        <authorList>
            <consortium name="Ensembl"/>
        </authorList>
    </citation>
    <scope>IDENTIFICATION</scope>
</reference>
<protein>
    <recommendedName>
        <fullName evidence="4">Sushi domain-containing protein</fullName>
    </recommendedName>
</protein>
<evidence type="ECO:0000256" key="1">
    <source>
        <dbReference type="ARBA" id="ARBA00023157"/>
    </source>
</evidence>
<reference evidence="5" key="1">
    <citation type="submission" date="2025-08" db="UniProtKB">
        <authorList>
            <consortium name="Ensembl"/>
        </authorList>
    </citation>
    <scope>IDENTIFICATION</scope>
</reference>
<dbReference type="Ensembl" id="ENSACIT00000008175.1">
    <property type="protein sequence ID" value="ENSACIP00000007938.1"/>
    <property type="gene ID" value="ENSACIG00000006220.1"/>
</dbReference>
<evidence type="ECO:0000256" key="3">
    <source>
        <dbReference type="SAM" id="SignalP"/>
    </source>
</evidence>
<keyword evidence="1" id="KW-1015">Disulfide bond</keyword>
<dbReference type="PANTHER" id="PTHR15060:SF0">
    <property type="entry name" value="INTERLEUKIN-15 RECEPTOR SUBUNIT ALPHA"/>
    <property type="match status" value="1"/>
</dbReference>
<dbReference type="CDD" id="cd00033">
    <property type="entry name" value="CCP"/>
    <property type="match status" value="1"/>
</dbReference>
<dbReference type="SMART" id="SM00032">
    <property type="entry name" value="CCP"/>
    <property type="match status" value="1"/>
</dbReference>
<proteinExistence type="predicted"/>
<dbReference type="GeneTree" id="ENSGT01030000234868"/>
<organism evidence="5 6">
    <name type="scientific">Amphilophus citrinellus</name>
    <name type="common">Midas cichlid</name>
    <name type="synonym">Cichlasoma citrinellum</name>
    <dbReference type="NCBI Taxonomy" id="61819"/>
    <lineage>
        <taxon>Eukaryota</taxon>
        <taxon>Metazoa</taxon>
        <taxon>Chordata</taxon>
        <taxon>Craniata</taxon>
        <taxon>Vertebrata</taxon>
        <taxon>Euteleostomi</taxon>
        <taxon>Actinopterygii</taxon>
        <taxon>Neopterygii</taxon>
        <taxon>Teleostei</taxon>
        <taxon>Neoteleostei</taxon>
        <taxon>Acanthomorphata</taxon>
        <taxon>Ovalentaria</taxon>
        <taxon>Cichlomorphae</taxon>
        <taxon>Cichliformes</taxon>
        <taxon>Cichlidae</taxon>
        <taxon>New World cichlids</taxon>
        <taxon>Cichlasomatinae</taxon>
        <taxon>Heroini</taxon>
        <taxon>Amphilophus</taxon>
    </lineage>
</organism>
<keyword evidence="6" id="KW-1185">Reference proteome</keyword>
<feature type="chain" id="PRO_5018586252" description="Sushi domain-containing protein" evidence="3">
    <location>
        <begin position="23"/>
        <end position="119"/>
    </location>
</feature>
<dbReference type="InterPro" id="IPR035976">
    <property type="entry name" value="Sushi/SCR/CCP_sf"/>
</dbReference>
<dbReference type="InterPro" id="IPR000436">
    <property type="entry name" value="Sushi_SCR_CCP_dom"/>
</dbReference>
<dbReference type="GO" id="GO:0042010">
    <property type="term" value="F:interleukin-15 receptor activity"/>
    <property type="evidence" value="ECO:0007669"/>
    <property type="project" value="InterPro"/>
</dbReference>
<comment type="caution">
    <text evidence="2">Lacks conserved residue(s) required for the propagation of feature annotation.</text>
</comment>
<evidence type="ECO:0000256" key="2">
    <source>
        <dbReference type="PROSITE-ProRule" id="PRU00302"/>
    </source>
</evidence>
<dbReference type="OMA" id="LECICKH"/>
<keyword evidence="3" id="KW-0732">Signal</keyword>
<accession>A0A3Q0RDL9</accession>
<dbReference type="PROSITE" id="PS50923">
    <property type="entry name" value="SUSHI"/>
    <property type="match status" value="1"/>
</dbReference>
<dbReference type="Proteomes" id="UP000261340">
    <property type="component" value="Unplaced"/>
</dbReference>
<keyword evidence="2" id="KW-0768">Sushi</keyword>
<feature type="domain" description="Sushi" evidence="4">
    <location>
        <begin position="26"/>
        <end position="91"/>
    </location>
</feature>
<evidence type="ECO:0000313" key="6">
    <source>
        <dbReference type="Proteomes" id="UP000261340"/>
    </source>
</evidence>
<dbReference type="PANTHER" id="PTHR15060">
    <property type="entry name" value="INTERLEUKIN-15 RECEPTOR SUBUNIT ALPHA"/>
    <property type="match status" value="1"/>
</dbReference>
<dbReference type="Gene3D" id="2.20.28.230">
    <property type="match status" value="1"/>
</dbReference>
<evidence type="ECO:0000313" key="5">
    <source>
        <dbReference type="Ensembl" id="ENSACIP00000007938.1"/>
    </source>
</evidence>
<name>A0A3Q0RDL9_AMPCI</name>
<dbReference type="AlphaFoldDB" id="A0A3Q0RDL9"/>
<evidence type="ECO:0000259" key="4">
    <source>
        <dbReference type="PROSITE" id="PS50923"/>
    </source>
</evidence>
<sequence>MDLFSLSLSVCVLMVFLPGAARFSRNGCPCPEIPERNLTKPPTQTCFQIGSRFRYQCIDGYVRKSGTSNLIKCEATGGAPQWTEPTLECICKHYLLIYFLRTQVKSILFIFCLCVNFMF</sequence>
<dbReference type="Pfam" id="PF00084">
    <property type="entry name" value="Sushi"/>
    <property type="match status" value="1"/>
</dbReference>